<feature type="transmembrane region" description="Helical" evidence="1">
    <location>
        <begin position="1139"/>
        <end position="1162"/>
    </location>
</feature>
<gene>
    <name evidence="3" type="ORF">TTHERM_00324520</name>
</gene>
<organism evidence="3 4">
    <name type="scientific">Tetrahymena thermophila (strain SB210)</name>
    <dbReference type="NCBI Taxonomy" id="312017"/>
    <lineage>
        <taxon>Eukaryota</taxon>
        <taxon>Sar</taxon>
        <taxon>Alveolata</taxon>
        <taxon>Ciliophora</taxon>
        <taxon>Intramacronucleata</taxon>
        <taxon>Oligohymenophorea</taxon>
        <taxon>Hymenostomatida</taxon>
        <taxon>Tetrahymenina</taxon>
        <taxon>Tetrahymenidae</taxon>
        <taxon>Tetrahymena</taxon>
    </lineage>
</organism>
<proteinExistence type="predicted"/>
<evidence type="ECO:0000256" key="2">
    <source>
        <dbReference type="SAM" id="SignalP"/>
    </source>
</evidence>
<keyword evidence="2" id="KW-0732">Signal</keyword>
<evidence type="ECO:0000256" key="1">
    <source>
        <dbReference type="SAM" id="Phobius"/>
    </source>
</evidence>
<dbReference type="InParanoid" id="Q237E7"/>
<keyword evidence="1" id="KW-0472">Membrane</keyword>
<dbReference type="Proteomes" id="UP000009168">
    <property type="component" value="Unassembled WGS sequence"/>
</dbReference>
<dbReference type="EMBL" id="GG662743">
    <property type="protein sequence ID" value="EAR92794.2"/>
    <property type="molecule type" value="Genomic_DNA"/>
</dbReference>
<dbReference type="SUPFAM" id="SSF101908">
    <property type="entry name" value="Putative isomerase YbhE"/>
    <property type="match status" value="2"/>
</dbReference>
<dbReference type="RefSeq" id="XP_001013039.2">
    <property type="nucleotide sequence ID" value="XM_001013039.2"/>
</dbReference>
<keyword evidence="1" id="KW-1133">Transmembrane helix</keyword>
<dbReference type="GeneID" id="7844457"/>
<dbReference type="KEGG" id="tet:TTHERM_00324520"/>
<dbReference type="HOGENOM" id="CLU_225109_0_0_1"/>
<protein>
    <submittedName>
        <fullName evidence="3">Transmembrane protein, putative</fullName>
    </submittedName>
</protein>
<reference evidence="4" key="1">
    <citation type="journal article" date="2006" name="PLoS Biol.">
        <title>Macronuclear genome sequence of the ciliate Tetrahymena thermophila, a model eukaryote.</title>
        <authorList>
            <person name="Eisen J.A."/>
            <person name="Coyne R.S."/>
            <person name="Wu M."/>
            <person name="Wu D."/>
            <person name="Thiagarajan M."/>
            <person name="Wortman J.R."/>
            <person name="Badger J.H."/>
            <person name="Ren Q."/>
            <person name="Amedeo P."/>
            <person name="Jones K.M."/>
            <person name="Tallon L.J."/>
            <person name="Delcher A.L."/>
            <person name="Salzberg S.L."/>
            <person name="Silva J.C."/>
            <person name="Haas B.J."/>
            <person name="Majoros W.H."/>
            <person name="Farzad M."/>
            <person name="Carlton J.M."/>
            <person name="Smith R.K. Jr."/>
            <person name="Garg J."/>
            <person name="Pearlman R.E."/>
            <person name="Karrer K.M."/>
            <person name="Sun L."/>
            <person name="Manning G."/>
            <person name="Elde N.C."/>
            <person name="Turkewitz A.P."/>
            <person name="Asai D.J."/>
            <person name="Wilkes D.E."/>
            <person name="Wang Y."/>
            <person name="Cai H."/>
            <person name="Collins K."/>
            <person name="Stewart B.A."/>
            <person name="Lee S.R."/>
            <person name="Wilamowska K."/>
            <person name="Weinberg Z."/>
            <person name="Ruzzo W.L."/>
            <person name="Wloga D."/>
            <person name="Gaertig J."/>
            <person name="Frankel J."/>
            <person name="Tsao C.-C."/>
            <person name="Gorovsky M.A."/>
            <person name="Keeling P.J."/>
            <person name="Waller R.F."/>
            <person name="Patron N.J."/>
            <person name="Cherry J.M."/>
            <person name="Stover N.A."/>
            <person name="Krieger C.J."/>
            <person name="del Toro C."/>
            <person name="Ryder H.F."/>
            <person name="Williamson S.C."/>
            <person name="Barbeau R.A."/>
            <person name="Hamilton E.P."/>
            <person name="Orias E."/>
        </authorList>
    </citation>
    <scope>NUCLEOTIDE SEQUENCE [LARGE SCALE GENOMIC DNA]</scope>
    <source>
        <strain evidence="4">SB210</strain>
    </source>
</reference>
<feature type="signal peptide" evidence="2">
    <location>
        <begin position="1"/>
        <end position="19"/>
    </location>
</feature>
<name>Q237E7_TETTS</name>
<feature type="chain" id="PRO_5004201399" evidence="2">
    <location>
        <begin position="20"/>
        <end position="1674"/>
    </location>
</feature>
<keyword evidence="4" id="KW-1185">Reference proteome</keyword>
<sequence>MKLIVLTISMLLLNFCVDCLRVFATLPQIIVETNDIIKSTLTKSEMNPAYPNFFFLTFQGAEFAVVNQKDYSIIGRIKGNIVNAIVKTNFIYIQYMDNYISIVKLETKWKQLSSVSKFEPQIGINCFDVLDDEQYMLIANHGSILVISLHSKLNPYVINQVGPTLKVETAWISINYPYLVLANKGKNLGVFDFSKSIEQMSFLTQISLKNSSYITTFMNYNDKTYLYSYCKYLGVITYDFTMLYNDKNQFINMVKQYNDQKITINVMEMQGTVNSFAVSHKYNQLFMSIRSNGIFIYEQQPNNLRFVQQILSNDLSNYVSFSDLDENFVLLADGINLKIFCSQQFDQLSEPNSLNVFNLNQNQILLQNFTMNQQTDRGNIYYDSNKQLIFISNKTNILIYQNEDIQQPYSNYRTLTEKKYTIVYFIYLKLGYFVALRNPEKITFYQINYQSSTTYPQLNLSCPNCEFSSLSVSYDESILFVVTKYSILVYDLSSLSQINKSNPKLLLNYSPEGLSSSAYLDYLKLHWSNKLGFYSLKNYAIVFFNFKNDYQTAEIQIVKQFLVQDIEYFDFDKRNFNYLIICSGTKGIIIFDCFGIENGQLPQFAHQVSINGWTANFDQPGTKPNIILTNQSQGVQISVINIENILESAVEYQINISNDEIIYQSIFFSQNSDGFLALSTNKGFRYSTVTKPIILYYFLMKQSQINRIKTFNEQQVLLRSFQFDNSSYNVEVKENKLIIQVNDVSEIRISPILSSSQIKFNNIFLYQNYEKIAPPEWLTYQEKDLLIKIQPPKEVLNSNRGEITIVLQIYQSITPNYFTKVIYINSAQSQQIYQLLAKNSMIDQQGMFLNKNFYQFTYLEGDIKQILSNLSPTQLSIAIDLIKFSYYSLQYQYPIQLKVIPSLSVNLFNQDKIETLDAACKVKIKILSQASQSVKLFGANSQDTIQVSNFVDFTGVFILGSQQQINYYIDKSLFYGIPYNSTIEDYDPQIRFEAQDSFNFPVTYATQLINLQYINRIQPIVQQISLQSQYDEQYSSGLTVQQDFSIQFLMNSFKNSNFIPISYKAYLLHDESNYLYQEQICTISCSYFNWIQFDAQNLKIYGQAGFIRFKKKYKVLIEASDQFGSISDSFEIQFNNLPLSLILILVFLSLVILISLILIYFLRKRIHKITAFYSYTHSKIEVMVKQKYYKCIVCAPNILKSARIMFFLLKKDFFQNLNQNTKKKQKKQILNKQFAECYFNEQGNLDNQKLNSRLIHIFKVNKQKFPQIQLTNIIQSNSNFKIAIYSLLSQELLVNSDAKQIYNYLKKEVRKSNKYLDWYKELLEIDEEKFIQDKKDIFESKQDMSERQFVAYPDIKLNRQKVEQIIQDQKKIMTLFQDQKLVTIVENALKSNYYGYDLSTQLKDWRNCIGETLHTKADRINEIEIFEKIYNISSIKQILCFPFIKERFYCNYKNICQNKILNPDQKLPRWIQVLVTNNQILIKLSPKRASVGEYIITFKNSKGYTVYSFGVLLKFPKSPQMTYHATNQNNNEFNQIEMKKQVQISEEESVEDDDSHQERKKKSQNQIVIDLRKIKQADSKNIDTQTYLQTQNNQSPNSKFNLRLQSINLLQQNSLQNFRRGSIQSVEQLQNVSLINLEKIDYYQTSQNEINEGINTIQSQKQFLGRDVRHKNPF</sequence>
<evidence type="ECO:0000313" key="4">
    <source>
        <dbReference type="Proteomes" id="UP000009168"/>
    </source>
</evidence>
<keyword evidence="1 3" id="KW-0812">Transmembrane</keyword>
<evidence type="ECO:0000313" key="3">
    <source>
        <dbReference type="EMBL" id="EAR92794.2"/>
    </source>
</evidence>
<accession>Q237E7</accession>